<dbReference type="PANTHER" id="PTHR10174">
    <property type="entry name" value="ALPHA-TOCOPHEROL TRANSFER PROTEIN-RELATED"/>
    <property type="match status" value="1"/>
</dbReference>
<dbReference type="GO" id="GO:0016020">
    <property type="term" value="C:membrane"/>
    <property type="evidence" value="ECO:0007669"/>
    <property type="project" value="TreeGrafter"/>
</dbReference>
<reference evidence="3" key="1">
    <citation type="submission" date="2021-01" db="EMBL/GenBank/DDBJ databases">
        <authorList>
            <person name="Corre E."/>
            <person name="Pelletier E."/>
            <person name="Niang G."/>
            <person name="Scheremetjew M."/>
            <person name="Finn R."/>
            <person name="Kale V."/>
            <person name="Holt S."/>
            <person name="Cochrane G."/>
            <person name="Meng A."/>
            <person name="Brown T."/>
            <person name="Cohen L."/>
        </authorList>
    </citation>
    <scope>NUCLEOTIDE SEQUENCE</scope>
    <source>
        <strain evidence="3">CCMP826</strain>
    </source>
</reference>
<dbReference type="GO" id="GO:1902936">
    <property type="term" value="F:phosphatidylinositol bisphosphate binding"/>
    <property type="evidence" value="ECO:0007669"/>
    <property type="project" value="TreeGrafter"/>
</dbReference>
<evidence type="ECO:0000256" key="1">
    <source>
        <dbReference type="SAM" id="MobiDB-lite"/>
    </source>
</evidence>
<evidence type="ECO:0000259" key="2">
    <source>
        <dbReference type="Pfam" id="PF00650"/>
    </source>
</evidence>
<feature type="region of interest" description="Disordered" evidence="1">
    <location>
        <begin position="1"/>
        <end position="24"/>
    </location>
</feature>
<sequence length="435" mass="50437">MATSPAERKRQERRCPGPRGDERMNRALIAREANPELPLLDALLDGGFIFPGLGIEKNDKLVRDADGVTLYQRKNQLMRRQREARKRNSKTPRTKQREVKASNRTKIPHSPSSNRSSIVYDVSPSQNLADMELFREGDDVHSKFDIFEDLNFEEMVYPQEEQKELGILSETDMTEIVNDLYGIGISNKRAGVTDETLRWFDEALDEIPLHQKMSLVKAQRINPNLVDKKQKAVFLRWADFNVRKAAARYVKYWNNRQELFGDDAFFPLTLDRALTKENAIMLSHPHRILTQKDNYGRAIIWGDPVPYNRAIHSKESVLRCFWYNIHNALEDEAVQQKGFILIVDVRNGDISKHFDRAAEKLKFHSINECLPMKLKSVHIIRPSTFGYLIMPIIKFIIGRILRLRFVVHTGTEKEILESFSSYGISEDIILSQTRR</sequence>
<protein>
    <recommendedName>
        <fullName evidence="2">CRAL-TRIO domain-containing protein</fullName>
    </recommendedName>
</protein>
<dbReference type="InterPro" id="IPR001251">
    <property type="entry name" value="CRAL-TRIO_dom"/>
</dbReference>
<dbReference type="SUPFAM" id="SSF52087">
    <property type="entry name" value="CRAL/TRIO domain"/>
    <property type="match status" value="1"/>
</dbReference>
<feature type="compositionally biased region" description="Basic residues" evidence="1">
    <location>
        <begin position="77"/>
        <end position="94"/>
    </location>
</feature>
<name>A0A7S2IDX0_9STRA</name>
<feature type="region of interest" description="Disordered" evidence="1">
    <location>
        <begin position="77"/>
        <end position="119"/>
    </location>
</feature>
<dbReference type="PANTHER" id="PTHR10174:SF208">
    <property type="entry name" value="CRAL-TRIO DOMAIN-CONTAINING PROTEIN DDB_G0278031"/>
    <property type="match status" value="1"/>
</dbReference>
<dbReference type="Pfam" id="PF00650">
    <property type="entry name" value="CRAL_TRIO"/>
    <property type="match status" value="1"/>
</dbReference>
<feature type="domain" description="CRAL-TRIO" evidence="2">
    <location>
        <begin position="288"/>
        <end position="419"/>
    </location>
</feature>
<gene>
    <name evidence="3" type="ORF">HTAM1171_LOCUS11373</name>
</gene>
<dbReference type="AlphaFoldDB" id="A0A7S2IDX0"/>
<dbReference type="CDD" id="cd00170">
    <property type="entry name" value="SEC14"/>
    <property type="match status" value="1"/>
</dbReference>
<organism evidence="3">
    <name type="scientific">Helicotheca tamesis</name>
    <dbReference type="NCBI Taxonomy" id="374047"/>
    <lineage>
        <taxon>Eukaryota</taxon>
        <taxon>Sar</taxon>
        <taxon>Stramenopiles</taxon>
        <taxon>Ochrophyta</taxon>
        <taxon>Bacillariophyta</taxon>
        <taxon>Mediophyceae</taxon>
        <taxon>Lithodesmiophycidae</taxon>
        <taxon>Lithodesmiales</taxon>
        <taxon>Lithodesmiaceae</taxon>
        <taxon>Helicotheca</taxon>
    </lineage>
</organism>
<dbReference type="InterPro" id="IPR036865">
    <property type="entry name" value="CRAL-TRIO_dom_sf"/>
</dbReference>
<accession>A0A7S2IDX0</accession>
<evidence type="ECO:0000313" key="3">
    <source>
        <dbReference type="EMBL" id="CAD9515936.1"/>
    </source>
</evidence>
<proteinExistence type="predicted"/>
<dbReference type="EMBL" id="HBGV01018393">
    <property type="protein sequence ID" value="CAD9515936.1"/>
    <property type="molecule type" value="Transcribed_RNA"/>
</dbReference>
<feature type="compositionally biased region" description="Polar residues" evidence="1">
    <location>
        <begin position="102"/>
        <end position="119"/>
    </location>
</feature>
<dbReference type="Gene3D" id="3.40.525.10">
    <property type="entry name" value="CRAL-TRIO lipid binding domain"/>
    <property type="match status" value="1"/>
</dbReference>